<dbReference type="InterPro" id="IPR045306">
    <property type="entry name" value="SDH-like"/>
</dbReference>
<dbReference type="CDD" id="cd05285">
    <property type="entry name" value="sorbitol_DH"/>
    <property type="match status" value="1"/>
</dbReference>
<dbReference type="InterPro" id="IPR020843">
    <property type="entry name" value="ER"/>
</dbReference>
<keyword evidence="11" id="KW-0119">Carbohydrate metabolism</keyword>
<feature type="domain" description="Enoyl reductase (ER)" evidence="12">
    <location>
        <begin position="13"/>
        <end position="352"/>
    </location>
</feature>
<dbReference type="AlphaFoldDB" id="A0A5N6U3I9"/>
<dbReference type="GO" id="GO:0006062">
    <property type="term" value="P:sorbitol catabolic process"/>
    <property type="evidence" value="ECO:0007669"/>
    <property type="project" value="TreeGrafter"/>
</dbReference>
<organism evidence="13 14">
    <name type="scientific">Aspergillus avenaceus</name>
    <dbReference type="NCBI Taxonomy" id="36643"/>
    <lineage>
        <taxon>Eukaryota</taxon>
        <taxon>Fungi</taxon>
        <taxon>Dikarya</taxon>
        <taxon>Ascomycota</taxon>
        <taxon>Pezizomycotina</taxon>
        <taxon>Eurotiomycetes</taxon>
        <taxon>Eurotiomycetidae</taxon>
        <taxon>Eurotiales</taxon>
        <taxon>Aspergillaceae</taxon>
        <taxon>Aspergillus</taxon>
        <taxon>Aspergillus subgen. Circumdati</taxon>
    </lineage>
</organism>
<dbReference type="PROSITE" id="PS00059">
    <property type="entry name" value="ADH_ZINC"/>
    <property type="match status" value="1"/>
</dbReference>
<evidence type="ECO:0000256" key="6">
    <source>
        <dbReference type="ARBA" id="ARBA00023027"/>
    </source>
</evidence>
<evidence type="ECO:0000256" key="8">
    <source>
        <dbReference type="ARBA" id="ARBA00025713"/>
    </source>
</evidence>
<dbReference type="EC" id="1.1.1.9" evidence="9 11"/>
<keyword evidence="5 11" id="KW-0560">Oxidoreductase</keyword>
<dbReference type="InterPro" id="IPR011032">
    <property type="entry name" value="GroES-like_sf"/>
</dbReference>
<dbReference type="SMART" id="SM00829">
    <property type="entry name" value="PKS_ER"/>
    <property type="match status" value="1"/>
</dbReference>
<evidence type="ECO:0000256" key="1">
    <source>
        <dbReference type="ARBA" id="ARBA00008072"/>
    </source>
</evidence>
<dbReference type="OrthoDB" id="3941538at2759"/>
<evidence type="ECO:0000256" key="4">
    <source>
        <dbReference type="ARBA" id="ARBA00022833"/>
    </source>
</evidence>
<dbReference type="InterPro" id="IPR013149">
    <property type="entry name" value="ADH-like_C"/>
</dbReference>
<evidence type="ECO:0000256" key="10">
    <source>
        <dbReference type="RuleBase" id="RU361277"/>
    </source>
</evidence>
<dbReference type="Pfam" id="PF00107">
    <property type="entry name" value="ADH_zinc_N"/>
    <property type="match status" value="1"/>
</dbReference>
<keyword evidence="14" id="KW-1185">Reference proteome</keyword>
<dbReference type="PANTHER" id="PTHR43161:SF9">
    <property type="entry name" value="SORBITOL DEHYDROGENASE"/>
    <property type="match status" value="1"/>
</dbReference>
<dbReference type="InterPro" id="IPR013154">
    <property type="entry name" value="ADH-like_N"/>
</dbReference>
<dbReference type="Proteomes" id="UP000325780">
    <property type="component" value="Unassembled WGS sequence"/>
</dbReference>
<dbReference type="SUPFAM" id="SSF50129">
    <property type="entry name" value="GroES-like"/>
    <property type="match status" value="1"/>
</dbReference>
<dbReference type="InterPro" id="IPR002328">
    <property type="entry name" value="ADH_Zn_CS"/>
</dbReference>
<proteinExistence type="inferred from homology"/>
<dbReference type="GO" id="GO:0008270">
    <property type="term" value="F:zinc ion binding"/>
    <property type="evidence" value="ECO:0007669"/>
    <property type="project" value="UniProtKB-UniRule"/>
</dbReference>
<evidence type="ECO:0000256" key="7">
    <source>
        <dbReference type="ARBA" id="ARBA00024843"/>
    </source>
</evidence>
<evidence type="ECO:0000256" key="2">
    <source>
        <dbReference type="ARBA" id="ARBA00022629"/>
    </source>
</evidence>
<gene>
    <name evidence="13" type="ORF">BDV25DRAFT_127466</name>
</gene>
<evidence type="ECO:0000256" key="9">
    <source>
        <dbReference type="ARBA" id="ARBA00026119"/>
    </source>
</evidence>
<accession>A0A5N6U3I9</accession>
<keyword evidence="6 11" id="KW-0520">NAD</keyword>
<dbReference type="PANTHER" id="PTHR43161">
    <property type="entry name" value="SORBITOL DEHYDROGENASE"/>
    <property type="match status" value="1"/>
</dbReference>
<dbReference type="FunFam" id="3.40.50.720:FF:000068">
    <property type="entry name" value="Sorbitol dehydrogenase"/>
    <property type="match status" value="1"/>
</dbReference>
<dbReference type="GO" id="GO:0003939">
    <property type="term" value="F:L-iditol 2-dehydrogenase (NAD+) activity"/>
    <property type="evidence" value="ECO:0007669"/>
    <property type="project" value="TreeGrafter"/>
</dbReference>
<evidence type="ECO:0000313" key="14">
    <source>
        <dbReference type="Proteomes" id="UP000325780"/>
    </source>
</evidence>
<sequence length="367" mass="39562">MTQTTNLSCLLYGPGKARFENREVPSIEDPHDILVRISYVGVCGSDAHFWTHRGVMRMVSEEQPLVMGHEASGIVHSVGPEVTKVVPGDRVAIEPGFSCRRCKQCKAGKYNLCPDMKFAADPPDNHGTLAHMFRTPEDFVYKLPDTVSLEESVLVEPLSVAVHGARLAGVAPGQTVLVQGSGTIGLLAAATAKAFGAKEVFISDINQTKLDFARGFVGCRSFMPDLKATHQQEAARMKEEMGLVEGVDVVLECTGVESSVQTGVYATGPGGVVVQIGLGKPCLTLSILDMCEKETVLKTAWRYAPGDYEVALSLLSSGRVSVKSLISTIVPFEKATEAWEMTKNGHGIKNLIQGVQDDGHNVIKQQH</sequence>
<keyword evidence="2 11" id="KW-0859">Xylose metabolism</keyword>
<dbReference type="GO" id="GO:0042732">
    <property type="term" value="P:D-xylose metabolic process"/>
    <property type="evidence" value="ECO:0007669"/>
    <property type="project" value="UniProtKB-UniRule"/>
</dbReference>
<comment type="function">
    <text evidence="7 11">Xylitol dehydrogenase which catalyzes the conversion of xylitol to D-xylulose. Xylose is a major component of hemicelluloses such as xylan. Most fungi utilize D-xylose via three enzymatic reactions, xylose reductase (XR), xylitol dehydrogenase (XDH), and xylulokinase, to form xylulose 5-phosphate, which enters pentose phosphate pathway.</text>
</comment>
<reference evidence="13 14" key="1">
    <citation type="submission" date="2019-04" db="EMBL/GenBank/DDBJ databases">
        <title>Friends and foes A comparative genomics study of 23 Aspergillus species from section Flavi.</title>
        <authorList>
            <consortium name="DOE Joint Genome Institute"/>
            <person name="Kjaerbolling I."/>
            <person name="Vesth T."/>
            <person name="Frisvad J.C."/>
            <person name="Nybo J.L."/>
            <person name="Theobald S."/>
            <person name="Kildgaard S."/>
            <person name="Isbrandt T."/>
            <person name="Kuo A."/>
            <person name="Sato A."/>
            <person name="Lyhne E.K."/>
            <person name="Kogle M.E."/>
            <person name="Wiebenga A."/>
            <person name="Kun R.S."/>
            <person name="Lubbers R.J."/>
            <person name="Makela M.R."/>
            <person name="Barry K."/>
            <person name="Chovatia M."/>
            <person name="Clum A."/>
            <person name="Daum C."/>
            <person name="Haridas S."/>
            <person name="He G."/>
            <person name="LaButti K."/>
            <person name="Lipzen A."/>
            <person name="Mondo S."/>
            <person name="Riley R."/>
            <person name="Salamov A."/>
            <person name="Simmons B.A."/>
            <person name="Magnuson J.K."/>
            <person name="Henrissat B."/>
            <person name="Mortensen U.H."/>
            <person name="Larsen T.O."/>
            <person name="Devries R.P."/>
            <person name="Grigoriev I.V."/>
            <person name="Machida M."/>
            <person name="Baker S.E."/>
            <person name="Andersen M.R."/>
        </authorList>
    </citation>
    <scope>NUCLEOTIDE SEQUENCE [LARGE SCALE GENOMIC DNA]</scope>
    <source>
        <strain evidence="13 14">IBT 18842</strain>
    </source>
</reference>
<name>A0A5N6U3I9_ASPAV</name>
<keyword evidence="4 10" id="KW-0862">Zinc</keyword>
<comment type="similarity">
    <text evidence="1 10">Belongs to the zinc-containing alcohol dehydrogenase family.</text>
</comment>
<comment type="cofactor">
    <cofactor evidence="11">
        <name>Zn(2+)</name>
        <dbReference type="ChEBI" id="CHEBI:29105"/>
    </cofactor>
    <text evidence="11">Binds 1 or 2 Zn(2+) ions per subunit.</text>
</comment>
<dbReference type="GO" id="GO:0046526">
    <property type="term" value="F:D-xylulose reductase activity"/>
    <property type="evidence" value="ECO:0007669"/>
    <property type="project" value="UniProtKB-EC"/>
</dbReference>
<dbReference type="InterPro" id="IPR036291">
    <property type="entry name" value="NAD(P)-bd_dom_sf"/>
</dbReference>
<comment type="pathway">
    <text evidence="8 11">Carbohydrate degradation; L-arabinose degradation via L-arabinitol; D-xylulose 5-phosphate from L-arabinose (fungal route): step 4/5.</text>
</comment>
<comment type="catalytic activity">
    <reaction evidence="11">
        <text>xylitol + NAD(+) = D-xylulose + NADH + H(+)</text>
        <dbReference type="Rhea" id="RHEA:20433"/>
        <dbReference type="ChEBI" id="CHEBI:15378"/>
        <dbReference type="ChEBI" id="CHEBI:17140"/>
        <dbReference type="ChEBI" id="CHEBI:17151"/>
        <dbReference type="ChEBI" id="CHEBI:57540"/>
        <dbReference type="ChEBI" id="CHEBI:57945"/>
        <dbReference type="EC" id="1.1.1.9"/>
    </reaction>
</comment>
<dbReference type="UniPathway" id="UPA00146">
    <property type="reaction ID" value="UER00577"/>
</dbReference>
<evidence type="ECO:0000259" key="12">
    <source>
        <dbReference type="SMART" id="SM00829"/>
    </source>
</evidence>
<evidence type="ECO:0000313" key="13">
    <source>
        <dbReference type="EMBL" id="KAE8153132.1"/>
    </source>
</evidence>
<dbReference type="Gene3D" id="3.40.50.720">
    <property type="entry name" value="NAD(P)-binding Rossmann-like Domain"/>
    <property type="match status" value="1"/>
</dbReference>
<evidence type="ECO:0000256" key="5">
    <source>
        <dbReference type="ARBA" id="ARBA00023002"/>
    </source>
</evidence>
<dbReference type="Pfam" id="PF08240">
    <property type="entry name" value="ADH_N"/>
    <property type="match status" value="1"/>
</dbReference>
<dbReference type="EMBL" id="ML742043">
    <property type="protein sequence ID" value="KAE8153132.1"/>
    <property type="molecule type" value="Genomic_DNA"/>
</dbReference>
<evidence type="ECO:0000256" key="11">
    <source>
        <dbReference type="RuleBase" id="RU369026"/>
    </source>
</evidence>
<keyword evidence="3 10" id="KW-0479">Metal-binding</keyword>
<protein>
    <recommendedName>
        <fullName evidence="9 11">D-xylulose reductase</fullName>
        <ecNumber evidence="9 11">1.1.1.9</ecNumber>
    </recommendedName>
    <alternativeName>
        <fullName evidence="11">Xylitol dehydrogenase</fullName>
    </alternativeName>
</protein>
<dbReference type="Gene3D" id="3.90.180.10">
    <property type="entry name" value="Medium-chain alcohol dehydrogenases, catalytic domain"/>
    <property type="match status" value="1"/>
</dbReference>
<dbReference type="SUPFAM" id="SSF51735">
    <property type="entry name" value="NAD(P)-binding Rossmann-fold domains"/>
    <property type="match status" value="1"/>
</dbReference>
<evidence type="ECO:0000256" key="3">
    <source>
        <dbReference type="ARBA" id="ARBA00022723"/>
    </source>
</evidence>
<dbReference type="GO" id="GO:0019569">
    <property type="term" value="P:L-arabinose catabolic process to D-xylulose 5-phosphate"/>
    <property type="evidence" value="ECO:0007669"/>
    <property type="project" value="UniProtKB-UniRule"/>
</dbReference>